<dbReference type="InterPro" id="IPR008906">
    <property type="entry name" value="HATC_C_dom"/>
</dbReference>
<dbReference type="InterPro" id="IPR012337">
    <property type="entry name" value="RNaseH-like_sf"/>
</dbReference>
<dbReference type="PANTHER" id="PTHR45749">
    <property type="match status" value="1"/>
</dbReference>
<evidence type="ECO:0000259" key="1">
    <source>
        <dbReference type="Pfam" id="PF05699"/>
    </source>
</evidence>
<dbReference type="GO" id="GO:0046983">
    <property type="term" value="F:protein dimerization activity"/>
    <property type="evidence" value="ECO:0007669"/>
    <property type="project" value="InterPro"/>
</dbReference>
<dbReference type="STRING" id="283909.R7TER6"/>
<accession>R7TER6</accession>
<evidence type="ECO:0000313" key="2">
    <source>
        <dbReference type="EMBL" id="ELT91977.1"/>
    </source>
</evidence>
<dbReference type="SUPFAM" id="SSF53098">
    <property type="entry name" value="Ribonuclease H-like"/>
    <property type="match status" value="1"/>
</dbReference>
<dbReference type="PANTHER" id="PTHR45749:SF21">
    <property type="entry name" value="DUF4371 DOMAIN-CONTAINING PROTEIN"/>
    <property type="match status" value="1"/>
</dbReference>
<reference evidence="2 4" key="2">
    <citation type="journal article" date="2013" name="Nature">
        <title>Insights into bilaterian evolution from three spiralian genomes.</title>
        <authorList>
            <person name="Simakov O."/>
            <person name="Marletaz F."/>
            <person name="Cho S.J."/>
            <person name="Edsinger-Gonzales E."/>
            <person name="Havlak P."/>
            <person name="Hellsten U."/>
            <person name="Kuo D.H."/>
            <person name="Larsson T."/>
            <person name="Lv J."/>
            <person name="Arendt D."/>
            <person name="Savage R."/>
            <person name="Osoegawa K."/>
            <person name="de Jong P."/>
            <person name="Grimwood J."/>
            <person name="Chapman J.A."/>
            <person name="Shapiro H."/>
            <person name="Aerts A."/>
            <person name="Otillar R.P."/>
            <person name="Terry A.Y."/>
            <person name="Boore J.L."/>
            <person name="Grigoriev I.V."/>
            <person name="Lindberg D.R."/>
            <person name="Seaver E.C."/>
            <person name="Weisblat D.A."/>
            <person name="Putnam N.H."/>
            <person name="Rokhsar D.S."/>
        </authorList>
    </citation>
    <scope>NUCLEOTIDE SEQUENCE</scope>
    <source>
        <strain evidence="2 4">I ESC-2004</strain>
    </source>
</reference>
<dbReference type="EMBL" id="KB310317">
    <property type="protein sequence ID" value="ELT91977.1"/>
    <property type="molecule type" value="Genomic_DNA"/>
</dbReference>
<dbReference type="AlphaFoldDB" id="R7TER6"/>
<reference evidence="3" key="3">
    <citation type="submission" date="2015-06" db="UniProtKB">
        <authorList>
            <consortium name="EnsemblMetazoa"/>
        </authorList>
    </citation>
    <scope>IDENTIFICATION</scope>
</reference>
<organism evidence="2">
    <name type="scientific">Capitella teleta</name>
    <name type="common">Polychaete worm</name>
    <dbReference type="NCBI Taxonomy" id="283909"/>
    <lineage>
        <taxon>Eukaryota</taxon>
        <taxon>Metazoa</taxon>
        <taxon>Spiralia</taxon>
        <taxon>Lophotrochozoa</taxon>
        <taxon>Annelida</taxon>
        <taxon>Polychaeta</taxon>
        <taxon>Sedentaria</taxon>
        <taxon>Scolecida</taxon>
        <taxon>Capitellidae</taxon>
        <taxon>Capitella</taxon>
    </lineage>
</organism>
<gene>
    <name evidence="2" type="ORF">CAPTEDRAFT_143632</name>
</gene>
<keyword evidence="4" id="KW-1185">Reference proteome</keyword>
<proteinExistence type="predicted"/>
<evidence type="ECO:0000313" key="4">
    <source>
        <dbReference type="Proteomes" id="UP000014760"/>
    </source>
</evidence>
<dbReference type="HOGENOM" id="CLU_006175_9_4_1"/>
<dbReference type="Proteomes" id="UP000014760">
    <property type="component" value="Unassembled WGS sequence"/>
</dbReference>
<feature type="non-terminal residue" evidence="2">
    <location>
        <position position="1"/>
    </location>
</feature>
<dbReference type="EnsemblMetazoa" id="CapteT143632">
    <property type="protein sequence ID" value="CapteP143632"/>
    <property type="gene ID" value="CapteG143632"/>
</dbReference>
<sequence>VLKLMLVMPASNAVSERSFSSMKRMKSPLKNRMTQQWLNNLMVLHIHQTFTDSLNILWWKN</sequence>
<protein>
    <recommendedName>
        <fullName evidence="1">HAT C-terminal dimerisation domain-containing protein</fullName>
    </recommendedName>
</protein>
<feature type="domain" description="HAT C-terminal dimerisation" evidence="1">
    <location>
        <begin position="2"/>
        <end position="45"/>
    </location>
</feature>
<evidence type="ECO:0000313" key="3">
    <source>
        <dbReference type="EnsemblMetazoa" id="CapteP143632"/>
    </source>
</evidence>
<dbReference type="Pfam" id="PF05699">
    <property type="entry name" value="Dimer_Tnp_hAT"/>
    <property type="match status" value="1"/>
</dbReference>
<dbReference type="OrthoDB" id="10023262at2759"/>
<dbReference type="EMBL" id="AMQN01000382">
    <property type="status" value="NOT_ANNOTATED_CDS"/>
    <property type="molecule type" value="Genomic_DNA"/>
</dbReference>
<reference evidence="4" key="1">
    <citation type="submission" date="2012-12" db="EMBL/GenBank/DDBJ databases">
        <authorList>
            <person name="Hellsten U."/>
            <person name="Grimwood J."/>
            <person name="Chapman J.A."/>
            <person name="Shapiro H."/>
            <person name="Aerts A."/>
            <person name="Otillar R.P."/>
            <person name="Terry A.Y."/>
            <person name="Boore J.L."/>
            <person name="Simakov O."/>
            <person name="Marletaz F."/>
            <person name="Cho S.-J."/>
            <person name="Edsinger-Gonzales E."/>
            <person name="Havlak P."/>
            <person name="Kuo D.-H."/>
            <person name="Larsson T."/>
            <person name="Lv J."/>
            <person name="Arendt D."/>
            <person name="Savage R."/>
            <person name="Osoegawa K."/>
            <person name="de Jong P."/>
            <person name="Lindberg D.R."/>
            <person name="Seaver E.C."/>
            <person name="Weisblat D.A."/>
            <person name="Putnam N.H."/>
            <person name="Grigoriev I.V."/>
            <person name="Rokhsar D.S."/>
        </authorList>
    </citation>
    <scope>NUCLEOTIDE SEQUENCE</scope>
    <source>
        <strain evidence="4">I ESC-2004</strain>
    </source>
</reference>
<name>R7TER6_CAPTE</name>